<evidence type="ECO:0000256" key="1">
    <source>
        <dbReference type="SAM" id="SignalP"/>
    </source>
</evidence>
<feature type="signal peptide" evidence="1">
    <location>
        <begin position="1"/>
        <end position="19"/>
    </location>
</feature>
<proteinExistence type="predicted"/>
<reference evidence="2" key="1">
    <citation type="submission" date="2021-02" db="EMBL/GenBank/DDBJ databases">
        <authorList>
            <person name="Nowell W R."/>
        </authorList>
    </citation>
    <scope>NUCLEOTIDE SEQUENCE</scope>
</reference>
<name>A0A815TYT4_ADIRI</name>
<comment type="caution">
    <text evidence="2">The sequence shown here is derived from an EMBL/GenBank/DDBJ whole genome shotgun (WGS) entry which is preliminary data.</text>
</comment>
<gene>
    <name evidence="2" type="ORF">EDS130_LOCUS43094</name>
</gene>
<feature type="chain" id="PRO_5033059536" evidence="1">
    <location>
        <begin position="20"/>
        <end position="126"/>
    </location>
</feature>
<dbReference type="EMBL" id="CAJNOJ010000678">
    <property type="protein sequence ID" value="CAF1508600.1"/>
    <property type="molecule type" value="Genomic_DNA"/>
</dbReference>
<keyword evidence="1" id="KW-0732">Signal</keyword>
<dbReference type="AlphaFoldDB" id="A0A815TYT4"/>
<evidence type="ECO:0000313" key="2">
    <source>
        <dbReference type="EMBL" id="CAF1508600.1"/>
    </source>
</evidence>
<evidence type="ECO:0000313" key="3">
    <source>
        <dbReference type="Proteomes" id="UP000663852"/>
    </source>
</evidence>
<accession>A0A815TYT4</accession>
<dbReference type="InterPro" id="IPR045860">
    <property type="entry name" value="Snake_toxin-like_sf"/>
</dbReference>
<dbReference type="Proteomes" id="UP000663852">
    <property type="component" value="Unassembled WGS sequence"/>
</dbReference>
<sequence>MNILLICVVLLIIQHSVVSLKCYTCQGGVDGCGTSFNPKASGVIIVEDSGNIVCKKIVATSNQNAVQRGPGTTSCTTYTTVSVAFPPTPAATHYCCDTDLCNGAQIKSGSLILGLALATMAFFYFK</sequence>
<protein>
    <submittedName>
        <fullName evidence="2">Uncharacterized protein</fullName>
    </submittedName>
</protein>
<dbReference type="SUPFAM" id="SSF57302">
    <property type="entry name" value="Snake toxin-like"/>
    <property type="match status" value="1"/>
</dbReference>
<organism evidence="2 3">
    <name type="scientific">Adineta ricciae</name>
    <name type="common">Rotifer</name>
    <dbReference type="NCBI Taxonomy" id="249248"/>
    <lineage>
        <taxon>Eukaryota</taxon>
        <taxon>Metazoa</taxon>
        <taxon>Spiralia</taxon>
        <taxon>Gnathifera</taxon>
        <taxon>Rotifera</taxon>
        <taxon>Eurotatoria</taxon>
        <taxon>Bdelloidea</taxon>
        <taxon>Adinetida</taxon>
        <taxon>Adinetidae</taxon>
        <taxon>Adineta</taxon>
    </lineage>
</organism>